<sequence length="53" mass="6604">MPTLRRGFPCALTHFEILLLERFSKFKHFLLMRLKFYLKKRFLFLLITIQKMK</sequence>
<dbReference type="EMBL" id="JMQA01000052">
    <property type="protein sequence ID" value="KFM93537.1"/>
    <property type="molecule type" value="Genomic_DNA"/>
</dbReference>
<name>A0A090Y6U1_PAEMA</name>
<keyword evidence="2" id="KW-1185">Reference proteome</keyword>
<reference evidence="1 2" key="1">
    <citation type="submission" date="2014-04" db="EMBL/GenBank/DDBJ databases">
        <authorList>
            <person name="Bishop-Lilly K.A."/>
            <person name="Broomall S.M."/>
            <person name="Chain P.S."/>
            <person name="Chertkov O."/>
            <person name="Coyne S.R."/>
            <person name="Daligault H.E."/>
            <person name="Davenport K.W."/>
            <person name="Erkkila T."/>
            <person name="Frey K.G."/>
            <person name="Gibbons H.S."/>
            <person name="Gu W."/>
            <person name="Jaissle J."/>
            <person name="Johnson S.L."/>
            <person name="Koroleva G.I."/>
            <person name="Ladner J.T."/>
            <person name="Lo C.-C."/>
            <person name="Minogue T.D."/>
            <person name="Munk C."/>
            <person name="Palacios G.F."/>
            <person name="Redden C.L."/>
            <person name="Rosenzweig C.N."/>
            <person name="Scholz M.B."/>
            <person name="Teshima H."/>
            <person name="Xu Y."/>
        </authorList>
    </citation>
    <scope>NUCLEOTIDE SEQUENCE [LARGE SCALE GENOMIC DNA]</scope>
    <source>
        <strain evidence="1 2">8244</strain>
    </source>
</reference>
<accession>A0A090Y6U1</accession>
<evidence type="ECO:0000313" key="1">
    <source>
        <dbReference type="EMBL" id="KFM93537.1"/>
    </source>
</evidence>
<comment type="caution">
    <text evidence="1">The sequence shown here is derived from an EMBL/GenBank/DDBJ whole genome shotgun (WGS) entry which is preliminary data.</text>
</comment>
<dbReference type="AlphaFoldDB" id="A0A090Y6U1"/>
<dbReference type="STRING" id="44252.DJ90_4865"/>
<dbReference type="Proteomes" id="UP000029278">
    <property type="component" value="Unassembled WGS sequence"/>
</dbReference>
<organism evidence="1 2">
    <name type="scientific">Paenibacillus macerans</name>
    <name type="common">Bacillus macerans</name>
    <dbReference type="NCBI Taxonomy" id="44252"/>
    <lineage>
        <taxon>Bacteria</taxon>
        <taxon>Bacillati</taxon>
        <taxon>Bacillota</taxon>
        <taxon>Bacilli</taxon>
        <taxon>Bacillales</taxon>
        <taxon>Paenibacillaceae</taxon>
        <taxon>Paenibacillus</taxon>
    </lineage>
</organism>
<protein>
    <submittedName>
        <fullName evidence="1">Uncharacterized protein</fullName>
    </submittedName>
</protein>
<dbReference type="HOGENOM" id="CLU_3064240_0_0_9"/>
<proteinExistence type="predicted"/>
<evidence type="ECO:0000313" key="2">
    <source>
        <dbReference type="Proteomes" id="UP000029278"/>
    </source>
</evidence>
<gene>
    <name evidence="1" type="ORF">DJ90_4865</name>
</gene>